<dbReference type="InterPro" id="IPR016084">
    <property type="entry name" value="Haem_Oase-like_multi-hlx"/>
</dbReference>
<dbReference type="Proteomes" id="UP000490535">
    <property type="component" value="Unassembled WGS sequence"/>
</dbReference>
<sequence>MNRIKLKKNRPLSDILKQRTKKLSNELQKNMLNTTNLKSIEKYSKFILIQYYFQKNIKDLYRIENISNLIIDLEERDEYFSISLDLKELNIIPVKKINLPEELSFLEALGWIYVTEDLTVKTKRLCKFSINNSLYDQDHSINLVMNQDNENVVWSKFEKSLDSIEIEFIEKIKVLKGAYDAFQFYDDLIKDILYENLKDKL</sequence>
<reference evidence="2" key="1">
    <citation type="journal article" date="2020" name="MBio">
        <title>Horizontal gene transfer to a defensive symbiont with a reduced genome amongst a multipartite beetle microbiome.</title>
        <authorList>
            <person name="Waterworth S.C."/>
            <person name="Florez L.V."/>
            <person name="Rees E.R."/>
            <person name="Hertweck C."/>
            <person name="Kaltenpoth M."/>
            <person name="Kwan J.C."/>
        </authorList>
    </citation>
    <scope>NUCLEOTIDE SEQUENCE [LARGE SCALE GENOMIC DNA]</scope>
</reference>
<dbReference type="Gene3D" id="1.20.910.10">
    <property type="entry name" value="Heme oxygenase-like"/>
    <property type="match status" value="1"/>
</dbReference>
<gene>
    <name evidence="1" type="ORF">GAK29_04943</name>
</gene>
<evidence type="ECO:0000313" key="2">
    <source>
        <dbReference type="Proteomes" id="UP000490535"/>
    </source>
</evidence>
<evidence type="ECO:0000313" key="1">
    <source>
        <dbReference type="EMBL" id="KAF1011602.1"/>
    </source>
</evidence>
<dbReference type="SUPFAM" id="SSF48613">
    <property type="entry name" value="Heme oxygenase-like"/>
    <property type="match status" value="1"/>
</dbReference>
<dbReference type="AlphaFoldDB" id="A0A833UI00"/>
<accession>A0A833UI00</accession>
<name>A0A833UI00_ACIBZ</name>
<proteinExistence type="predicted"/>
<comment type="caution">
    <text evidence="1">The sequence shown here is derived from an EMBL/GenBank/DDBJ whole genome shotgun (WGS) entry which is preliminary data.</text>
</comment>
<protein>
    <submittedName>
        <fullName evidence="1">Uncharacterized protein</fullName>
    </submittedName>
</protein>
<dbReference type="EMBL" id="WNDP01000285">
    <property type="protein sequence ID" value="KAF1011602.1"/>
    <property type="molecule type" value="Genomic_DNA"/>
</dbReference>
<organism evidence="1 2">
    <name type="scientific">Acinetobacter bereziniae</name>
    <name type="common">Acinetobacter genomosp. 10</name>
    <dbReference type="NCBI Taxonomy" id="106648"/>
    <lineage>
        <taxon>Bacteria</taxon>
        <taxon>Pseudomonadati</taxon>
        <taxon>Pseudomonadota</taxon>
        <taxon>Gammaproteobacteria</taxon>
        <taxon>Moraxellales</taxon>
        <taxon>Moraxellaceae</taxon>
        <taxon>Acinetobacter</taxon>
    </lineage>
</organism>